<reference evidence="2 3" key="1">
    <citation type="journal article" date="2017" name="Water Res.">
        <title>Discovery and metagenomic analysis of an anammox bacterial enrichment related to Candidatus "Brocadia caroliniensis" in a full-scale glycerol-fed nitritation-denitritation separate centrate treatment process.</title>
        <authorList>
            <person name="Park H."/>
            <person name="Brotto A.C."/>
            <person name="van Loosdrecht M.C."/>
            <person name="Chandran K."/>
        </authorList>
    </citation>
    <scope>NUCLEOTIDE SEQUENCE [LARGE SCALE GENOMIC DNA]</scope>
    <source>
        <strain evidence="2">26THWARD</strain>
    </source>
</reference>
<name>A0A1V4APY2_9BACT</name>
<evidence type="ECO:0000256" key="1">
    <source>
        <dbReference type="SAM" id="Phobius"/>
    </source>
</evidence>
<evidence type="ECO:0000313" key="2">
    <source>
        <dbReference type="EMBL" id="OOP55170.1"/>
    </source>
</evidence>
<dbReference type="Proteomes" id="UP000189681">
    <property type="component" value="Unassembled WGS sequence"/>
</dbReference>
<gene>
    <name evidence="2" type="ORF">AYP45_16340</name>
</gene>
<dbReference type="STRING" id="1004156.AYP45_16340"/>
<dbReference type="EMBL" id="AYTS01000168">
    <property type="protein sequence ID" value="OOP55170.1"/>
    <property type="molecule type" value="Genomic_DNA"/>
</dbReference>
<feature type="transmembrane region" description="Helical" evidence="1">
    <location>
        <begin position="57"/>
        <end position="76"/>
    </location>
</feature>
<protein>
    <submittedName>
        <fullName evidence="2">Uncharacterized protein</fullName>
    </submittedName>
</protein>
<keyword evidence="1" id="KW-0812">Transmembrane</keyword>
<keyword evidence="1" id="KW-1133">Transmembrane helix</keyword>
<sequence>MKSCISPSVVIVLFAEEKQVLITLQKFLFYVSIGNILNQLTCAGHCERQRGNPYHEIASSFHLAMVIFSLSIYYIFTTPLIPL</sequence>
<comment type="caution">
    <text evidence="2">The sequence shown here is derived from an EMBL/GenBank/DDBJ whole genome shotgun (WGS) entry which is preliminary data.</text>
</comment>
<keyword evidence="1" id="KW-0472">Membrane</keyword>
<evidence type="ECO:0000313" key="3">
    <source>
        <dbReference type="Proteomes" id="UP000189681"/>
    </source>
</evidence>
<organism evidence="2 3">
    <name type="scientific">Candidatus Brocadia carolinensis</name>
    <dbReference type="NCBI Taxonomy" id="1004156"/>
    <lineage>
        <taxon>Bacteria</taxon>
        <taxon>Pseudomonadati</taxon>
        <taxon>Planctomycetota</taxon>
        <taxon>Candidatus Brocadiia</taxon>
        <taxon>Candidatus Brocadiales</taxon>
        <taxon>Candidatus Brocadiaceae</taxon>
        <taxon>Candidatus Brocadia</taxon>
    </lineage>
</organism>
<proteinExistence type="predicted"/>
<accession>A0A1V4APY2</accession>
<dbReference type="AlphaFoldDB" id="A0A1V4APY2"/>